<gene>
    <name evidence="1" type="ORF">HanXRQr2_Chr10g0419901</name>
</gene>
<protein>
    <submittedName>
        <fullName evidence="1">Membrane insertase YidC/ALB3/OXA1/COX18</fullName>
    </submittedName>
</protein>
<accession>A0A9K3HU83</accession>
<dbReference type="Proteomes" id="UP000215914">
    <property type="component" value="Unassembled WGS sequence"/>
</dbReference>
<dbReference type="AlphaFoldDB" id="A0A9K3HU83"/>
<comment type="caution">
    <text evidence="1">The sequence shown here is derived from an EMBL/GenBank/DDBJ whole genome shotgun (WGS) entry which is preliminary data.</text>
</comment>
<reference evidence="1" key="2">
    <citation type="submission" date="2020-06" db="EMBL/GenBank/DDBJ databases">
        <title>Helianthus annuus Genome sequencing and assembly Release 2.</title>
        <authorList>
            <person name="Gouzy J."/>
            <person name="Langlade N."/>
            <person name="Munos S."/>
        </authorList>
    </citation>
    <scope>NUCLEOTIDE SEQUENCE</scope>
    <source>
        <tissue evidence="1">Leaves</tissue>
    </source>
</reference>
<dbReference type="EMBL" id="MNCJ02000325">
    <property type="protein sequence ID" value="KAF5784692.1"/>
    <property type="molecule type" value="Genomic_DNA"/>
</dbReference>
<evidence type="ECO:0000313" key="1">
    <source>
        <dbReference type="EMBL" id="KAF5784692.1"/>
    </source>
</evidence>
<keyword evidence="2" id="KW-1185">Reference proteome</keyword>
<organism evidence="1 2">
    <name type="scientific">Helianthus annuus</name>
    <name type="common">Common sunflower</name>
    <dbReference type="NCBI Taxonomy" id="4232"/>
    <lineage>
        <taxon>Eukaryota</taxon>
        <taxon>Viridiplantae</taxon>
        <taxon>Streptophyta</taxon>
        <taxon>Embryophyta</taxon>
        <taxon>Tracheophyta</taxon>
        <taxon>Spermatophyta</taxon>
        <taxon>Magnoliopsida</taxon>
        <taxon>eudicotyledons</taxon>
        <taxon>Gunneridae</taxon>
        <taxon>Pentapetalae</taxon>
        <taxon>asterids</taxon>
        <taxon>campanulids</taxon>
        <taxon>Asterales</taxon>
        <taxon>Asteraceae</taxon>
        <taxon>Asteroideae</taxon>
        <taxon>Heliantheae alliance</taxon>
        <taxon>Heliantheae</taxon>
        <taxon>Helianthus</taxon>
    </lineage>
</organism>
<evidence type="ECO:0000313" key="2">
    <source>
        <dbReference type="Proteomes" id="UP000215914"/>
    </source>
</evidence>
<name>A0A9K3HU83_HELAN</name>
<dbReference type="Gramene" id="mRNA:HanXRQr2_Chr10g0419901">
    <property type="protein sequence ID" value="mRNA:HanXRQr2_Chr10g0419901"/>
    <property type="gene ID" value="HanXRQr2_Chr10g0419901"/>
</dbReference>
<proteinExistence type="predicted"/>
<sequence length="162" mass="17884">MGWCLISCHYRGDISSVEQGDFFHKTTGDEATKLEVLLQTGGYLLLSSYVYDTCQGTDAAVAVDAAGTASGESAATTVQKSGGWFGFISDAMEVVLEVHHQKERIRYSRPMRIQPHTNNVRLGQGNMAQMGWLPVVVARLATHCHRFPSLPRARQYPVVTLR</sequence>
<reference evidence="1" key="1">
    <citation type="journal article" date="2017" name="Nature">
        <title>The sunflower genome provides insights into oil metabolism, flowering and Asterid evolution.</title>
        <authorList>
            <person name="Badouin H."/>
            <person name="Gouzy J."/>
            <person name="Grassa C.J."/>
            <person name="Murat F."/>
            <person name="Staton S.E."/>
            <person name="Cottret L."/>
            <person name="Lelandais-Briere C."/>
            <person name="Owens G.L."/>
            <person name="Carrere S."/>
            <person name="Mayjonade B."/>
            <person name="Legrand L."/>
            <person name="Gill N."/>
            <person name="Kane N.C."/>
            <person name="Bowers J.E."/>
            <person name="Hubner S."/>
            <person name="Bellec A."/>
            <person name="Berard A."/>
            <person name="Berges H."/>
            <person name="Blanchet N."/>
            <person name="Boniface M.C."/>
            <person name="Brunel D."/>
            <person name="Catrice O."/>
            <person name="Chaidir N."/>
            <person name="Claudel C."/>
            <person name="Donnadieu C."/>
            <person name="Faraut T."/>
            <person name="Fievet G."/>
            <person name="Helmstetter N."/>
            <person name="King M."/>
            <person name="Knapp S.J."/>
            <person name="Lai Z."/>
            <person name="Le Paslier M.C."/>
            <person name="Lippi Y."/>
            <person name="Lorenzon L."/>
            <person name="Mandel J.R."/>
            <person name="Marage G."/>
            <person name="Marchand G."/>
            <person name="Marquand E."/>
            <person name="Bret-Mestries E."/>
            <person name="Morien E."/>
            <person name="Nambeesan S."/>
            <person name="Nguyen T."/>
            <person name="Pegot-Espagnet P."/>
            <person name="Pouilly N."/>
            <person name="Raftis F."/>
            <person name="Sallet E."/>
            <person name="Schiex T."/>
            <person name="Thomas J."/>
            <person name="Vandecasteele C."/>
            <person name="Vares D."/>
            <person name="Vear F."/>
            <person name="Vautrin S."/>
            <person name="Crespi M."/>
            <person name="Mangin B."/>
            <person name="Burke J.M."/>
            <person name="Salse J."/>
            <person name="Munos S."/>
            <person name="Vincourt P."/>
            <person name="Rieseberg L.H."/>
            <person name="Langlade N.B."/>
        </authorList>
    </citation>
    <scope>NUCLEOTIDE SEQUENCE</scope>
    <source>
        <tissue evidence="1">Leaves</tissue>
    </source>
</reference>